<dbReference type="AlphaFoldDB" id="A0A1Y0AZ40"/>
<dbReference type="EMBL" id="KY774314">
    <property type="protein sequence ID" value="ART30389.1"/>
    <property type="molecule type" value="Genomic_DNA"/>
</dbReference>
<accession>A0A1Y0AZ40</accession>
<organism evidence="1">
    <name type="scientific">Utricularia reniformis</name>
    <dbReference type="NCBI Taxonomy" id="192314"/>
    <lineage>
        <taxon>Eukaryota</taxon>
        <taxon>Viridiplantae</taxon>
        <taxon>Streptophyta</taxon>
        <taxon>Embryophyta</taxon>
        <taxon>Tracheophyta</taxon>
        <taxon>Spermatophyta</taxon>
        <taxon>Magnoliopsida</taxon>
        <taxon>eudicotyledons</taxon>
        <taxon>Gunneridae</taxon>
        <taxon>Pentapetalae</taxon>
        <taxon>asterids</taxon>
        <taxon>lamiids</taxon>
        <taxon>Lamiales</taxon>
        <taxon>Lentibulariaceae</taxon>
        <taxon>Utricularia</taxon>
    </lineage>
</organism>
<protein>
    <submittedName>
        <fullName evidence="1">Uncharacterized protein</fullName>
    </submittedName>
</protein>
<name>A0A1Y0AZ40_9LAMI</name>
<reference evidence="1" key="1">
    <citation type="submission" date="2017-03" db="EMBL/GenBank/DDBJ databases">
        <title>The mitochondrial genome of the carnivorous plant Utricularia reniformis (Lentibulariaceae): structure, comparative analysis and evolutionary landmarks.</title>
        <authorList>
            <person name="Silva S.R."/>
            <person name="Alvarenga D.O."/>
            <person name="Michael T.P."/>
            <person name="Miranda V.F.O."/>
            <person name="Varani A.M."/>
        </authorList>
    </citation>
    <scope>NUCLEOTIDE SEQUENCE</scope>
</reference>
<keyword evidence="1" id="KW-0496">Mitochondrion</keyword>
<evidence type="ECO:0000313" key="1">
    <source>
        <dbReference type="EMBL" id="ART30389.1"/>
    </source>
</evidence>
<gene>
    <name evidence="1" type="ORF">AEK19_MT1572</name>
</gene>
<proteinExistence type="predicted"/>
<geneLocation type="mitochondrion" evidence="1"/>
<sequence>MRGQIKHFHKASVFGKNTWNIYSGESSEDLKIESLIKSSEIDVKTPIRAPH</sequence>